<proteinExistence type="predicted"/>
<reference evidence="2 3" key="1">
    <citation type="submission" date="2019-09" db="EMBL/GenBank/DDBJ databases">
        <title>Draft genome of the ectomycorrhizal ascomycete Sphaerosporella brunnea.</title>
        <authorList>
            <consortium name="DOE Joint Genome Institute"/>
            <person name="Benucci G.M."/>
            <person name="Marozzi G."/>
            <person name="Antonielli L."/>
            <person name="Sanchez S."/>
            <person name="Marco P."/>
            <person name="Wang X."/>
            <person name="Falini L.B."/>
            <person name="Barry K."/>
            <person name="Haridas S."/>
            <person name="Lipzen A."/>
            <person name="Labutti K."/>
            <person name="Grigoriev I.V."/>
            <person name="Murat C."/>
            <person name="Martin F."/>
            <person name="Albertini E."/>
            <person name="Donnini D."/>
            <person name="Bonito G."/>
        </authorList>
    </citation>
    <scope>NUCLEOTIDE SEQUENCE [LARGE SCALE GENOMIC DNA]</scope>
    <source>
        <strain evidence="2 3">Sb_GMNB300</strain>
    </source>
</reference>
<comment type="caution">
    <text evidence="2">The sequence shown here is derived from an EMBL/GenBank/DDBJ whole genome shotgun (WGS) entry which is preliminary data.</text>
</comment>
<dbReference type="AlphaFoldDB" id="A0A5J5EDL2"/>
<dbReference type="Proteomes" id="UP000326924">
    <property type="component" value="Unassembled WGS sequence"/>
</dbReference>
<dbReference type="OrthoDB" id="5327700at2759"/>
<evidence type="ECO:0000313" key="3">
    <source>
        <dbReference type="Proteomes" id="UP000326924"/>
    </source>
</evidence>
<dbReference type="InParanoid" id="A0A5J5EDL2"/>
<name>A0A5J5EDL2_9PEZI</name>
<organism evidence="2 3">
    <name type="scientific">Sphaerosporella brunnea</name>
    <dbReference type="NCBI Taxonomy" id="1250544"/>
    <lineage>
        <taxon>Eukaryota</taxon>
        <taxon>Fungi</taxon>
        <taxon>Dikarya</taxon>
        <taxon>Ascomycota</taxon>
        <taxon>Pezizomycotina</taxon>
        <taxon>Pezizomycetes</taxon>
        <taxon>Pezizales</taxon>
        <taxon>Pyronemataceae</taxon>
        <taxon>Sphaerosporella</taxon>
    </lineage>
</organism>
<sequence length="225" mass="24105">MSAPRQRRNGLLLPLALTAGAAAASFALYYFLSDNSSSTQSTGTPAAHESESELGPRRRSPPPTTKKSIVVVVREGSSASELLSSLPSPLPHDRANIFTLIYSPSMTTHPLSDSSGGEELQGKVYRQARKLYPREAPRELVLPYTDSASLVPMLKQLAAEGVYIEGDLVGEKGAVVKAVMEWVGGVVVAVRDPATGQRIADQVGRVKGVKVLDVGRVGEDWVRRV</sequence>
<gene>
    <name evidence="2" type="ORF">FN846DRAFT_980508</name>
</gene>
<dbReference type="EMBL" id="VXIS01000506">
    <property type="protein sequence ID" value="KAA8893086.1"/>
    <property type="molecule type" value="Genomic_DNA"/>
</dbReference>
<feature type="region of interest" description="Disordered" evidence="1">
    <location>
        <begin position="37"/>
        <end position="66"/>
    </location>
</feature>
<protein>
    <submittedName>
        <fullName evidence="2">Uncharacterized protein</fullName>
    </submittedName>
</protein>
<evidence type="ECO:0000256" key="1">
    <source>
        <dbReference type="SAM" id="MobiDB-lite"/>
    </source>
</evidence>
<evidence type="ECO:0000313" key="2">
    <source>
        <dbReference type="EMBL" id="KAA8893086.1"/>
    </source>
</evidence>
<keyword evidence="3" id="KW-1185">Reference proteome</keyword>
<accession>A0A5J5EDL2</accession>